<feature type="domain" description="SET" evidence="2">
    <location>
        <begin position="31"/>
        <end position="211"/>
    </location>
</feature>
<feature type="compositionally biased region" description="Basic and acidic residues" evidence="1">
    <location>
        <begin position="482"/>
        <end position="498"/>
    </location>
</feature>
<evidence type="ECO:0000313" key="3">
    <source>
        <dbReference type="EMBL" id="PFH32213.1"/>
    </source>
</evidence>
<dbReference type="Gene3D" id="2.170.270.10">
    <property type="entry name" value="SET domain"/>
    <property type="match status" value="1"/>
</dbReference>
<dbReference type="RefSeq" id="XP_029216222.1">
    <property type="nucleotide sequence ID" value="XM_029360863.1"/>
</dbReference>
<feature type="compositionally biased region" description="Basic and acidic residues" evidence="1">
    <location>
        <begin position="370"/>
        <end position="382"/>
    </location>
</feature>
<evidence type="ECO:0000313" key="4">
    <source>
        <dbReference type="Proteomes" id="UP000224006"/>
    </source>
</evidence>
<feature type="compositionally biased region" description="Acidic residues" evidence="1">
    <location>
        <begin position="469"/>
        <end position="481"/>
    </location>
</feature>
<sequence>MKSALAVELINTYSKDNHNGILRCDMHEYKGRVLYATKSASAGDTLLREPPLHAVRTDPNNPVFRELESLCKECNFHLEPIWYWCALNSIILEAQPPVPGLTSITHRQSELLRVLHVPAEITPCKEVMKLIQAFHLEDRTTPEDLELLLQVWIHNCFEQFEDPVGYVIYFMPSFSSHSCLPNVLWFTDEDHTFVLRARANIEEGDEVTLTYLSEEDLMRPTLHRRRVLSETKDFVCACERCSAPVDFSRGFRCPTCGVGCIYVEPDAELTGDEVDEVFAAAAAAGETVETFLPSSFTLQPSYRGVSPPPWASSSSGSSPPLCSFESRMASLPKDAIPLTVWLSLLAPSIGAARLSGVRRTLALLDSAPPAEKEASATEDARTKKSGGAEDLVSPAQGFAAVLERLHQALASVQEVTRLQGRAAPNVCLLCKRQWTLRERRRCLAIEALVDRFANPQDDADAEAAAAEAREEEEGPEEEESDVGGRRDPVSPRAGRPESESDDEGRGAASRRKQTKDRSLSRGGGGRREYVEGSCGGSDDGRKNATRGGAQHEEALGLKEKTQRKLKKKRDKESEEETGQSPSTNGCDGKEQTADWGRTARESCQSEPGDSPPQPASSETSTRRNNKKAAEAGESPEATEHVALWRRRHSLQQRASALRRLLKKKWKLLKEKQLECVEHVFFEVFHAHWHLACWLKTRAADATGPERVALHDKVVWQQRNLYPGLNAAVGWSLDEMAETVLLTYRDQPNTSPALSAESVKTLLRNRDILAAYEEAASILGTLFETDHQFVMDVTKKLGTIAGWIRNYGLEAEPSAAAWLTAGQRRFETSYAGHCSPVLLCENGGGSSWSVAERGLQSL</sequence>
<dbReference type="VEuPathDB" id="ToxoDB:BESB_021540"/>
<feature type="region of interest" description="Disordered" evidence="1">
    <location>
        <begin position="456"/>
        <end position="639"/>
    </location>
</feature>
<proteinExistence type="predicted"/>
<organism evidence="3 4">
    <name type="scientific">Besnoitia besnoiti</name>
    <name type="common">Apicomplexan protozoan</name>
    <dbReference type="NCBI Taxonomy" id="94643"/>
    <lineage>
        <taxon>Eukaryota</taxon>
        <taxon>Sar</taxon>
        <taxon>Alveolata</taxon>
        <taxon>Apicomplexa</taxon>
        <taxon>Conoidasida</taxon>
        <taxon>Coccidia</taxon>
        <taxon>Eucoccidiorida</taxon>
        <taxon>Eimeriorina</taxon>
        <taxon>Sarcocystidae</taxon>
        <taxon>Besnoitia</taxon>
    </lineage>
</organism>
<dbReference type="OrthoDB" id="194358at2759"/>
<dbReference type="PANTHER" id="PTHR12197:SF292">
    <property type="entry name" value="SET DOMAIN-CONTAINING PROTEIN"/>
    <property type="match status" value="1"/>
</dbReference>
<dbReference type="EMBL" id="NWUJ01000012">
    <property type="protein sequence ID" value="PFH32213.1"/>
    <property type="molecule type" value="Genomic_DNA"/>
</dbReference>
<name>A0A2A9M953_BESBE</name>
<dbReference type="SUPFAM" id="SSF82199">
    <property type="entry name" value="SET domain"/>
    <property type="match status" value="1"/>
</dbReference>
<feature type="compositionally biased region" description="Basic and acidic residues" evidence="1">
    <location>
        <begin position="587"/>
        <end position="600"/>
    </location>
</feature>
<reference evidence="3 4" key="1">
    <citation type="submission" date="2017-09" db="EMBL/GenBank/DDBJ databases">
        <title>Genome sequencing of Besnoitia besnoiti strain Bb-Ger1.</title>
        <authorList>
            <person name="Schares G."/>
            <person name="Venepally P."/>
            <person name="Lorenzi H.A."/>
        </authorList>
    </citation>
    <scope>NUCLEOTIDE SEQUENCE [LARGE SCALE GENOMIC DNA]</scope>
    <source>
        <strain evidence="3 4">Bb-Ger1</strain>
    </source>
</reference>
<dbReference type="Pfam" id="PF00856">
    <property type="entry name" value="SET"/>
    <property type="match status" value="1"/>
</dbReference>
<feature type="compositionally biased region" description="Basic and acidic residues" evidence="1">
    <location>
        <begin position="515"/>
        <end position="530"/>
    </location>
</feature>
<evidence type="ECO:0000259" key="2">
    <source>
        <dbReference type="Pfam" id="PF00856"/>
    </source>
</evidence>
<protein>
    <recommendedName>
        <fullName evidence="2">SET domain-containing protein</fullName>
    </recommendedName>
</protein>
<dbReference type="Proteomes" id="UP000224006">
    <property type="component" value="Chromosome XI"/>
</dbReference>
<dbReference type="GeneID" id="40307215"/>
<dbReference type="KEGG" id="bbes:BESB_021540"/>
<dbReference type="AlphaFoldDB" id="A0A2A9M953"/>
<dbReference type="InterPro" id="IPR001214">
    <property type="entry name" value="SET_dom"/>
</dbReference>
<dbReference type="Gene3D" id="1.10.220.160">
    <property type="match status" value="1"/>
</dbReference>
<dbReference type="PANTHER" id="PTHR12197">
    <property type="entry name" value="HISTONE-LYSINE N-METHYLTRANSFERASE SMYD"/>
    <property type="match status" value="1"/>
</dbReference>
<gene>
    <name evidence="3" type="ORF">BESB_021540</name>
</gene>
<feature type="compositionally biased region" description="Basic and acidic residues" evidence="1">
    <location>
        <begin position="549"/>
        <end position="562"/>
    </location>
</feature>
<dbReference type="InterPro" id="IPR046341">
    <property type="entry name" value="SET_dom_sf"/>
</dbReference>
<dbReference type="CDD" id="cd20071">
    <property type="entry name" value="SET_SMYD"/>
    <property type="match status" value="1"/>
</dbReference>
<dbReference type="InterPro" id="IPR050869">
    <property type="entry name" value="H3K4_H4K5_MeTrfase"/>
</dbReference>
<dbReference type="STRING" id="94643.A0A2A9M953"/>
<accession>A0A2A9M953</accession>
<feature type="region of interest" description="Disordered" evidence="1">
    <location>
        <begin position="367"/>
        <end position="390"/>
    </location>
</feature>
<keyword evidence="4" id="KW-1185">Reference proteome</keyword>
<evidence type="ECO:0000256" key="1">
    <source>
        <dbReference type="SAM" id="MobiDB-lite"/>
    </source>
</evidence>
<comment type="caution">
    <text evidence="3">The sequence shown here is derived from an EMBL/GenBank/DDBJ whole genome shotgun (WGS) entry which is preliminary data.</text>
</comment>